<dbReference type="InterPro" id="IPR028431">
    <property type="entry name" value="NADP_DH_HndA-like"/>
</dbReference>
<evidence type="ECO:0000256" key="7">
    <source>
        <dbReference type="PIRSR" id="PIRSR000216-1"/>
    </source>
</evidence>
<comment type="cofactor">
    <cofactor evidence="6">
        <name>[2Fe-2S] cluster</name>
        <dbReference type="ChEBI" id="CHEBI:190135"/>
    </cofactor>
</comment>
<keyword evidence="9" id="KW-0560">Oxidoreductase</keyword>
<proteinExistence type="inferred from homology"/>
<dbReference type="Pfam" id="PF01257">
    <property type="entry name" value="2Fe-2S_thioredx"/>
    <property type="match status" value="1"/>
</dbReference>
<dbReference type="GO" id="GO:0046872">
    <property type="term" value="F:metal ion binding"/>
    <property type="evidence" value="ECO:0007669"/>
    <property type="project" value="UniProtKB-KW"/>
</dbReference>
<dbReference type="PANTHER" id="PTHR43342:SF1">
    <property type="entry name" value="BIFURCATING [FEFE] HYDROGENASE GAMMA SUBUNIT"/>
    <property type="match status" value="1"/>
</dbReference>
<organism evidence="9">
    <name type="scientific">Candidatus Atribacter allofermentans</name>
    <dbReference type="NCBI Taxonomy" id="1852833"/>
    <lineage>
        <taxon>Bacteria</taxon>
        <taxon>Pseudomonadati</taxon>
        <taxon>Atribacterota</taxon>
        <taxon>Atribacteria</taxon>
        <taxon>Atribacterales</taxon>
        <taxon>Atribacteraceae</taxon>
        <taxon>Atribacter</taxon>
    </lineage>
</organism>
<keyword evidence="8" id="KW-1133">Transmembrane helix</keyword>
<feature type="binding site" evidence="7">
    <location>
        <position position="133"/>
    </location>
    <ligand>
        <name>[2Fe-2S] cluster</name>
        <dbReference type="ChEBI" id="CHEBI:190135"/>
    </ligand>
</feature>
<dbReference type="Gene3D" id="1.10.10.1590">
    <property type="entry name" value="NADH-quinone oxidoreductase subunit E"/>
    <property type="match status" value="1"/>
</dbReference>
<reference evidence="9" key="1">
    <citation type="submission" date="2017-02" db="EMBL/GenBank/DDBJ databases">
        <title>Delving into the versatile metabolic prowess of the omnipresent phylum Bacteroidetes.</title>
        <authorList>
            <person name="Nobu M.K."/>
            <person name="Mei R."/>
            <person name="Narihiro T."/>
            <person name="Kuroda K."/>
            <person name="Liu W.-T."/>
        </authorList>
    </citation>
    <scope>NUCLEOTIDE SEQUENCE</scope>
    <source>
        <strain evidence="9">ADurb.Bin276</strain>
    </source>
</reference>
<evidence type="ECO:0000256" key="2">
    <source>
        <dbReference type="ARBA" id="ARBA00022714"/>
    </source>
</evidence>
<dbReference type="CDD" id="cd03064">
    <property type="entry name" value="TRX_Fd_NuoE"/>
    <property type="match status" value="1"/>
</dbReference>
<evidence type="ECO:0000256" key="6">
    <source>
        <dbReference type="ARBA" id="ARBA00034078"/>
    </source>
</evidence>
<keyword evidence="2 7" id="KW-0001">2Fe-2S</keyword>
<dbReference type="Proteomes" id="UP000485569">
    <property type="component" value="Unassembled WGS sequence"/>
</dbReference>
<dbReference type="Gene3D" id="3.40.30.10">
    <property type="entry name" value="Glutaredoxin"/>
    <property type="match status" value="1"/>
</dbReference>
<dbReference type="InterPro" id="IPR002023">
    <property type="entry name" value="NuoE-like"/>
</dbReference>
<keyword evidence="5 7" id="KW-0411">Iron-sulfur</keyword>
<dbReference type="GO" id="GO:0051537">
    <property type="term" value="F:2 iron, 2 sulfur cluster binding"/>
    <property type="evidence" value="ECO:0007669"/>
    <property type="project" value="UniProtKB-KW"/>
</dbReference>
<protein>
    <submittedName>
        <fullName evidence="9">NADP-reducing hydrogenase subunit HndA</fullName>
        <ecNumber evidence="9">1.12.1.3</ecNumber>
    </submittedName>
</protein>
<evidence type="ECO:0000256" key="4">
    <source>
        <dbReference type="ARBA" id="ARBA00023004"/>
    </source>
</evidence>
<keyword evidence="8" id="KW-0812">Transmembrane</keyword>
<evidence type="ECO:0000256" key="3">
    <source>
        <dbReference type="ARBA" id="ARBA00022723"/>
    </source>
</evidence>
<keyword evidence="3 7" id="KW-0479">Metal-binding</keyword>
<dbReference type="EMBL" id="MWBQ01000028">
    <property type="protein sequence ID" value="OQA60877.1"/>
    <property type="molecule type" value="Genomic_DNA"/>
</dbReference>
<dbReference type="SUPFAM" id="SSF52833">
    <property type="entry name" value="Thioredoxin-like"/>
    <property type="match status" value="1"/>
</dbReference>
<dbReference type="NCBIfam" id="NF005722">
    <property type="entry name" value="PRK07539.1-2"/>
    <property type="match status" value="1"/>
</dbReference>
<dbReference type="AlphaFoldDB" id="A0A1V5T282"/>
<feature type="binding site" evidence="7">
    <location>
        <position position="129"/>
    </location>
    <ligand>
        <name>[2Fe-2S] cluster</name>
        <dbReference type="ChEBI" id="CHEBI:190135"/>
    </ligand>
</feature>
<comment type="caution">
    <text evidence="9">The sequence shown here is derived from an EMBL/GenBank/DDBJ whole genome shotgun (WGS) entry which is preliminary data.</text>
</comment>
<name>A0A1V5T282_9BACT</name>
<dbReference type="InterPro" id="IPR036249">
    <property type="entry name" value="Thioredoxin-like_sf"/>
</dbReference>
<keyword evidence="4 7" id="KW-0408">Iron</keyword>
<dbReference type="GO" id="GO:0050583">
    <property type="term" value="F:hydrogen dehydrogenase (NADP+) activity"/>
    <property type="evidence" value="ECO:0007669"/>
    <property type="project" value="UniProtKB-EC"/>
</dbReference>
<feature type="binding site" evidence="7">
    <location>
        <position position="92"/>
    </location>
    <ligand>
        <name>[2Fe-2S] cluster</name>
        <dbReference type="ChEBI" id="CHEBI:190135"/>
    </ligand>
</feature>
<gene>
    <name evidence="9" type="primary">hndA_1</name>
    <name evidence="9" type="ORF">BWY41_00455</name>
</gene>
<dbReference type="InterPro" id="IPR042128">
    <property type="entry name" value="NuoE_dom"/>
</dbReference>
<dbReference type="EC" id="1.12.1.3" evidence="9"/>
<comment type="cofactor">
    <cofactor evidence="7">
        <name>[2Fe-2S] cluster</name>
        <dbReference type="ChEBI" id="CHEBI:190135"/>
    </cofactor>
    <text evidence="7">Binds 1 [2Fe-2S] cluster.</text>
</comment>
<dbReference type="InterPro" id="IPR041921">
    <property type="entry name" value="NuoE_N"/>
</dbReference>
<keyword evidence="8" id="KW-0472">Membrane</keyword>
<comment type="similarity">
    <text evidence="1">Belongs to the complex I 24 kDa subunit family.</text>
</comment>
<evidence type="ECO:0000256" key="1">
    <source>
        <dbReference type="ARBA" id="ARBA00010643"/>
    </source>
</evidence>
<feature type="transmembrane region" description="Helical" evidence="8">
    <location>
        <begin position="49"/>
        <end position="72"/>
    </location>
</feature>
<evidence type="ECO:0000313" key="9">
    <source>
        <dbReference type="EMBL" id="OQA60877.1"/>
    </source>
</evidence>
<dbReference type="PANTHER" id="PTHR43342">
    <property type="entry name" value="NADH-QUINONE OXIDOREDUCTASE, E SUBUNIT"/>
    <property type="match status" value="1"/>
</dbReference>
<evidence type="ECO:0000256" key="5">
    <source>
        <dbReference type="ARBA" id="ARBA00023014"/>
    </source>
</evidence>
<accession>A0A1V5T282</accession>
<dbReference type="PIRSF" id="PIRSF000216">
    <property type="entry name" value="NADH_DH_24kDa"/>
    <property type="match status" value="1"/>
</dbReference>
<feature type="binding site" evidence="7">
    <location>
        <position position="87"/>
    </location>
    <ligand>
        <name>[2Fe-2S] cluster</name>
        <dbReference type="ChEBI" id="CHEBI:190135"/>
    </ligand>
</feature>
<evidence type="ECO:0000256" key="8">
    <source>
        <dbReference type="SAM" id="Phobius"/>
    </source>
</evidence>
<sequence>MEIDNPELTLSRQFEKVNAILEKHDRNASHLISILQEIQADYRYLPEEILTYVATALGVSPAYVYGVATFYAQFSLKPKGKHMIRVCDGTACHVKGSVNVLKTVKEQLGLKENEETTPDLLFTVETVACIGACALAPAMMIDEEVFGMLNEERTREIIEGLIEENKGGMVHAIQD</sequence>